<accession>A0A0A9EGN2</accession>
<reference evidence="1" key="2">
    <citation type="journal article" date="2015" name="Data Brief">
        <title>Shoot transcriptome of the giant reed, Arundo donax.</title>
        <authorList>
            <person name="Barrero R.A."/>
            <person name="Guerrero F.D."/>
            <person name="Moolhuijzen P."/>
            <person name="Goolsby J.A."/>
            <person name="Tidwell J."/>
            <person name="Bellgard S.E."/>
            <person name="Bellgard M.I."/>
        </authorList>
    </citation>
    <scope>NUCLEOTIDE SEQUENCE</scope>
    <source>
        <tissue evidence="1">Shoot tissue taken approximately 20 cm above the soil surface</tissue>
    </source>
</reference>
<sequence>MSNKGQRADVKTLS</sequence>
<reference evidence="1" key="1">
    <citation type="submission" date="2014-09" db="EMBL/GenBank/DDBJ databases">
        <authorList>
            <person name="Magalhaes I.L.F."/>
            <person name="Oliveira U."/>
            <person name="Santos F.R."/>
            <person name="Vidigal T.H.D.A."/>
            <person name="Brescovit A.D."/>
            <person name="Santos A.J."/>
        </authorList>
    </citation>
    <scope>NUCLEOTIDE SEQUENCE</scope>
    <source>
        <tissue evidence="1">Shoot tissue taken approximately 20 cm above the soil surface</tissue>
    </source>
</reference>
<name>A0A0A9EGN2_ARUDO</name>
<dbReference type="EMBL" id="GBRH01199752">
    <property type="protein sequence ID" value="JAD98143.1"/>
    <property type="molecule type" value="Transcribed_RNA"/>
</dbReference>
<evidence type="ECO:0000313" key="1">
    <source>
        <dbReference type="EMBL" id="JAD98143.1"/>
    </source>
</evidence>
<protein>
    <submittedName>
        <fullName evidence="1">Uncharacterized protein</fullName>
    </submittedName>
</protein>
<organism evidence="1">
    <name type="scientific">Arundo donax</name>
    <name type="common">Giant reed</name>
    <name type="synonym">Donax arundinaceus</name>
    <dbReference type="NCBI Taxonomy" id="35708"/>
    <lineage>
        <taxon>Eukaryota</taxon>
        <taxon>Viridiplantae</taxon>
        <taxon>Streptophyta</taxon>
        <taxon>Embryophyta</taxon>
        <taxon>Tracheophyta</taxon>
        <taxon>Spermatophyta</taxon>
        <taxon>Magnoliopsida</taxon>
        <taxon>Liliopsida</taxon>
        <taxon>Poales</taxon>
        <taxon>Poaceae</taxon>
        <taxon>PACMAD clade</taxon>
        <taxon>Arundinoideae</taxon>
        <taxon>Arundineae</taxon>
        <taxon>Arundo</taxon>
    </lineage>
</organism>
<proteinExistence type="predicted"/>